<evidence type="ECO:0000313" key="3">
    <source>
        <dbReference type="EMBL" id="MFC4291635.1"/>
    </source>
</evidence>
<evidence type="ECO:0000313" key="4">
    <source>
        <dbReference type="Proteomes" id="UP001595887"/>
    </source>
</evidence>
<gene>
    <name evidence="3" type="ORF">ACFOWX_04315</name>
</gene>
<sequence length="287" mass="31527">MNRPFIAIAYNPKSGSFRLDRLEQLASAYDAAGYDSLLIDSYAPDFLAQVSGAAQLCVSGGDGTLRDVIARLNGAETIPPISMFPGGTINLVAREAGYPADIPAFVARTTGPHAGELRVHHHGVAGNASMLVCLSAGPESWAVHLVSEDLKKRIGRFAYAAAFAKLLWRWPRVAIQVRTDEAEYRCEAVFVLKGRYFAGPWMIDPAADMMNDHFNLLLLPVARRRDYLRLILATIIHPALGSKKWLRLPSRTVDIEGPERVPVQVDGDIACHLPVQVRMAENNIIFV</sequence>
<dbReference type="Gene3D" id="2.60.200.40">
    <property type="match status" value="1"/>
</dbReference>
<dbReference type="GO" id="GO:0016301">
    <property type="term" value="F:kinase activity"/>
    <property type="evidence" value="ECO:0007669"/>
    <property type="project" value="UniProtKB-KW"/>
</dbReference>
<dbReference type="InterPro" id="IPR045540">
    <property type="entry name" value="YegS/DAGK_C"/>
</dbReference>
<protein>
    <submittedName>
        <fullName evidence="3">Diacylglycerol/lipid kinase family protein</fullName>
        <ecNumber evidence="3">2.7.1.-</ecNumber>
    </submittedName>
</protein>
<organism evidence="3 4">
    <name type="scientific">Sphingorhabdus arenilitoris</name>
    <dbReference type="NCBI Taxonomy" id="1490041"/>
    <lineage>
        <taxon>Bacteria</taxon>
        <taxon>Pseudomonadati</taxon>
        <taxon>Pseudomonadota</taxon>
        <taxon>Alphaproteobacteria</taxon>
        <taxon>Sphingomonadales</taxon>
        <taxon>Sphingomonadaceae</taxon>
        <taxon>Sphingorhabdus</taxon>
    </lineage>
</organism>
<dbReference type="Gene3D" id="3.40.50.10330">
    <property type="entry name" value="Probable inorganic polyphosphate/atp-NAD kinase, domain 1"/>
    <property type="match status" value="1"/>
</dbReference>
<reference evidence="4" key="1">
    <citation type="journal article" date="2019" name="Int. J. Syst. Evol. Microbiol.">
        <title>The Global Catalogue of Microorganisms (GCM) 10K type strain sequencing project: providing services to taxonomists for standard genome sequencing and annotation.</title>
        <authorList>
            <consortium name="The Broad Institute Genomics Platform"/>
            <consortium name="The Broad Institute Genome Sequencing Center for Infectious Disease"/>
            <person name="Wu L."/>
            <person name="Ma J."/>
        </authorList>
    </citation>
    <scope>NUCLEOTIDE SEQUENCE [LARGE SCALE GENOMIC DNA]</scope>
    <source>
        <strain evidence="4">CECT 8531</strain>
    </source>
</reference>
<feature type="domain" description="YegS/DAGK C-terminal" evidence="2">
    <location>
        <begin position="143"/>
        <end position="280"/>
    </location>
</feature>
<evidence type="ECO:0000259" key="2">
    <source>
        <dbReference type="Pfam" id="PF19279"/>
    </source>
</evidence>
<evidence type="ECO:0000259" key="1">
    <source>
        <dbReference type="Pfam" id="PF00781"/>
    </source>
</evidence>
<keyword evidence="4" id="KW-1185">Reference proteome</keyword>
<comment type="caution">
    <text evidence="3">The sequence shown here is derived from an EMBL/GenBank/DDBJ whole genome shotgun (WGS) entry which is preliminary data.</text>
</comment>
<dbReference type="InterPro" id="IPR001206">
    <property type="entry name" value="Diacylglycerol_kinase_cat_dom"/>
</dbReference>
<dbReference type="RefSeq" id="WP_381421676.1">
    <property type="nucleotide sequence ID" value="NZ_JBHSDH010000013.1"/>
</dbReference>
<dbReference type="Pfam" id="PF00781">
    <property type="entry name" value="DAGK_cat"/>
    <property type="match status" value="1"/>
</dbReference>
<name>A0ABV8RFF5_9SPHN</name>
<dbReference type="EC" id="2.7.1.-" evidence="3"/>
<dbReference type="InterPro" id="IPR017438">
    <property type="entry name" value="ATP-NAD_kinase_N"/>
</dbReference>
<keyword evidence="3" id="KW-0808">Transferase</keyword>
<keyword evidence="3" id="KW-0418">Kinase</keyword>
<dbReference type="EMBL" id="JBHSDH010000013">
    <property type="protein sequence ID" value="MFC4291635.1"/>
    <property type="molecule type" value="Genomic_DNA"/>
</dbReference>
<accession>A0ABV8RFF5</accession>
<dbReference type="Proteomes" id="UP001595887">
    <property type="component" value="Unassembled WGS sequence"/>
</dbReference>
<dbReference type="SUPFAM" id="SSF111331">
    <property type="entry name" value="NAD kinase/diacylglycerol kinase-like"/>
    <property type="match status" value="1"/>
</dbReference>
<dbReference type="InterPro" id="IPR016064">
    <property type="entry name" value="NAD/diacylglycerol_kinase_sf"/>
</dbReference>
<dbReference type="Pfam" id="PF19279">
    <property type="entry name" value="YegS_C"/>
    <property type="match status" value="1"/>
</dbReference>
<feature type="domain" description="DAGKc" evidence="1">
    <location>
        <begin position="9"/>
        <end position="107"/>
    </location>
</feature>
<proteinExistence type="predicted"/>